<protein>
    <recommendedName>
        <fullName evidence="2">DUF6438 domain-containing protein</fullName>
    </recommendedName>
</protein>
<feature type="chain" id="PRO_5044280257" description="DUF6438 domain-containing protein" evidence="1">
    <location>
        <begin position="20"/>
        <end position="316"/>
    </location>
</feature>
<dbReference type="AlphaFoldDB" id="A0AB39W105"/>
<dbReference type="InterPro" id="IPR045497">
    <property type="entry name" value="DUF6438"/>
</dbReference>
<proteinExistence type="predicted"/>
<evidence type="ECO:0000259" key="2">
    <source>
        <dbReference type="Pfam" id="PF20033"/>
    </source>
</evidence>
<dbReference type="RefSeq" id="WP_369752640.1">
    <property type="nucleotide sequence ID" value="NZ_CP165625.1"/>
</dbReference>
<feature type="signal peptide" evidence="1">
    <location>
        <begin position="1"/>
        <end position="19"/>
    </location>
</feature>
<feature type="domain" description="DUF6438" evidence="2">
    <location>
        <begin position="233"/>
        <end position="310"/>
    </location>
</feature>
<dbReference type="EMBL" id="CP165625">
    <property type="protein sequence ID" value="XDU94740.1"/>
    <property type="molecule type" value="Genomic_DNA"/>
</dbReference>
<evidence type="ECO:0000256" key="1">
    <source>
        <dbReference type="SAM" id="SignalP"/>
    </source>
</evidence>
<sequence>MKKVVIYLFCGLCSINCSAKNNDNIKIIINRIDLLVNTADVVVFVKSIDSKFAGKNFGNLEIKQTDSIYNDLGKCPLTKEWQINNWEKVDLNNDGKTDLLFTAYWYSTYSQYAIIAKEKNSFQLNELSDNIQYGCKLVKPIKIDGKNELLLHDFKRDADHVKMDTSTYFEDTLTYKFDSFIEKHSEKQTNYEIESVVFLFQNLFQLEVNNLGVAKYEIIQDPFLAFGYYGDLYNGKATKNITRNKFEELSDLLEYIRVKDLADDYEINGVDFSTVVLEVRFKDGTIKKIRDYGFQGTFGLNSVYQKMIKIAKEIKL</sequence>
<reference evidence="3" key="1">
    <citation type="submission" date="2024-07" db="EMBL/GenBank/DDBJ databases">
        <authorList>
            <person name="Biller S.J."/>
        </authorList>
    </citation>
    <scope>NUCLEOTIDE SEQUENCE</scope>
    <source>
        <strain evidence="3">WC2409</strain>
    </source>
</reference>
<name>A0AB39W105_9FLAO</name>
<keyword evidence="1" id="KW-0732">Signal</keyword>
<organism evidence="3">
    <name type="scientific">Flavobacterium sp. WC2409</name>
    <dbReference type="NCBI Taxonomy" id="3234139"/>
    <lineage>
        <taxon>Bacteria</taxon>
        <taxon>Pseudomonadati</taxon>
        <taxon>Bacteroidota</taxon>
        <taxon>Flavobacteriia</taxon>
        <taxon>Flavobacteriales</taxon>
        <taxon>Flavobacteriaceae</taxon>
        <taxon>Flavobacterium</taxon>
    </lineage>
</organism>
<evidence type="ECO:0000313" key="3">
    <source>
        <dbReference type="EMBL" id="XDU94740.1"/>
    </source>
</evidence>
<dbReference type="Pfam" id="PF20033">
    <property type="entry name" value="DUF6438"/>
    <property type="match status" value="1"/>
</dbReference>
<accession>A0AB39W105</accession>
<gene>
    <name evidence="3" type="ORF">AB3G34_12700</name>
</gene>